<comment type="caution">
    <text evidence="1">The sequence shown here is derived from an EMBL/GenBank/DDBJ whole genome shotgun (WGS) entry which is preliminary data.</text>
</comment>
<feature type="non-terminal residue" evidence="1">
    <location>
        <position position="64"/>
    </location>
</feature>
<dbReference type="Proteomes" id="UP001341840">
    <property type="component" value="Unassembled WGS sequence"/>
</dbReference>
<sequence>MVDHCGKGYTGDCWTSLEDLDPMLLEAHLNKKSANVRLVDRMGPTYNDLLDGPLTHPDHVHFHP</sequence>
<evidence type="ECO:0000313" key="2">
    <source>
        <dbReference type="Proteomes" id="UP001341840"/>
    </source>
</evidence>
<gene>
    <name evidence="1" type="ORF">PIB30_067976</name>
</gene>
<keyword evidence="2" id="KW-1185">Reference proteome</keyword>
<reference evidence="1 2" key="1">
    <citation type="journal article" date="2023" name="Plants (Basel)">
        <title>Bridging the Gap: Combining Genomics and Transcriptomics Approaches to Understand Stylosanthes scabra, an Orphan Legume from the Brazilian Caatinga.</title>
        <authorList>
            <person name="Ferreira-Neto J.R.C."/>
            <person name="da Silva M.D."/>
            <person name="Binneck E."/>
            <person name="de Melo N.F."/>
            <person name="da Silva R.H."/>
            <person name="de Melo A.L.T.M."/>
            <person name="Pandolfi V."/>
            <person name="Bustamante F.O."/>
            <person name="Brasileiro-Vidal A.C."/>
            <person name="Benko-Iseppon A.M."/>
        </authorList>
    </citation>
    <scope>NUCLEOTIDE SEQUENCE [LARGE SCALE GENOMIC DNA]</scope>
    <source>
        <tissue evidence="1">Leaves</tissue>
    </source>
</reference>
<name>A0ABU6YQF1_9FABA</name>
<dbReference type="EMBL" id="JASCZI010242375">
    <property type="protein sequence ID" value="MED6210848.1"/>
    <property type="molecule type" value="Genomic_DNA"/>
</dbReference>
<protein>
    <submittedName>
        <fullName evidence="1">Uncharacterized protein</fullName>
    </submittedName>
</protein>
<accession>A0ABU6YQF1</accession>
<evidence type="ECO:0000313" key="1">
    <source>
        <dbReference type="EMBL" id="MED6210848.1"/>
    </source>
</evidence>
<proteinExistence type="predicted"/>
<organism evidence="1 2">
    <name type="scientific">Stylosanthes scabra</name>
    <dbReference type="NCBI Taxonomy" id="79078"/>
    <lineage>
        <taxon>Eukaryota</taxon>
        <taxon>Viridiplantae</taxon>
        <taxon>Streptophyta</taxon>
        <taxon>Embryophyta</taxon>
        <taxon>Tracheophyta</taxon>
        <taxon>Spermatophyta</taxon>
        <taxon>Magnoliopsida</taxon>
        <taxon>eudicotyledons</taxon>
        <taxon>Gunneridae</taxon>
        <taxon>Pentapetalae</taxon>
        <taxon>rosids</taxon>
        <taxon>fabids</taxon>
        <taxon>Fabales</taxon>
        <taxon>Fabaceae</taxon>
        <taxon>Papilionoideae</taxon>
        <taxon>50 kb inversion clade</taxon>
        <taxon>dalbergioids sensu lato</taxon>
        <taxon>Dalbergieae</taxon>
        <taxon>Pterocarpus clade</taxon>
        <taxon>Stylosanthes</taxon>
    </lineage>
</organism>